<evidence type="ECO:0000313" key="2">
    <source>
        <dbReference type="Proteomes" id="UP000765509"/>
    </source>
</evidence>
<dbReference type="InterPro" id="IPR043502">
    <property type="entry name" value="DNA/RNA_pol_sf"/>
</dbReference>
<evidence type="ECO:0000313" key="1">
    <source>
        <dbReference type="EMBL" id="MBW0477115.1"/>
    </source>
</evidence>
<gene>
    <name evidence="1" type="ORF">O181_016830</name>
</gene>
<sequence length="225" mass="26009">MEGLLPPVSVIYSLSNHESETLQAYISENSEKIFIRPSLSSTGAPVLFANKKDGGLHLCVDYHKLNSFTRKNRYPVPPMNQLLTIFNGYTIFSKIDFHGAYNLLRIKGHSSLQYFISSKVLTCHQAHKAELISEFHFIIMYLPGRMATLPDAFSLKDNVYPERGVDFIKKNPQNFYQVLMQDGIQESRFISIKVEFFSDLVDQIQKEAWQYKDYKKVLKKLERGE</sequence>
<protein>
    <recommendedName>
        <fullName evidence="3">Reverse transcriptase domain-containing protein</fullName>
    </recommendedName>
</protein>
<dbReference type="SUPFAM" id="SSF56672">
    <property type="entry name" value="DNA/RNA polymerases"/>
    <property type="match status" value="1"/>
</dbReference>
<evidence type="ECO:0008006" key="3">
    <source>
        <dbReference type="Google" id="ProtNLM"/>
    </source>
</evidence>
<proteinExistence type="predicted"/>
<accession>A0A9Q3GSE5</accession>
<dbReference type="Gene3D" id="3.10.10.10">
    <property type="entry name" value="HIV Type 1 Reverse Transcriptase, subunit A, domain 1"/>
    <property type="match status" value="1"/>
</dbReference>
<dbReference type="Gene3D" id="3.30.70.270">
    <property type="match status" value="1"/>
</dbReference>
<name>A0A9Q3GSE5_9BASI</name>
<dbReference type="EMBL" id="AVOT02004703">
    <property type="protein sequence ID" value="MBW0477115.1"/>
    <property type="molecule type" value="Genomic_DNA"/>
</dbReference>
<dbReference type="InterPro" id="IPR043128">
    <property type="entry name" value="Rev_trsase/Diguanyl_cyclase"/>
</dbReference>
<comment type="caution">
    <text evidence="1">The sequence shown here is derived from an EMBL/GenBank/DDBJ whole genome shotgun (WGS) entry which is preliminary data.</text>
</comment>
<keyword evidence="2" id="KW-1185">Reference proteome</keyword>
<dbReference type="Proteomes" id="UP000765509">
    <property type="component" value="Unassembled WGS sequence"/>
</dbReference>
<dbReference type="PANTHER" id="PTHR15503">
    <property type="entry name" value="LDOC1 RELATED"/>
    <property type="match status" value="1"/>
</dbReference>
<dbReference type="InterPro" id="IPR032567">
    <property type="entry name" value="RTL1-rel"/>
</dbReference>
<organism evidence="1 2">
    <name type="scientific">Austropuccinia psidii MF-1</name>
    <dbReference type="NCBI Taxonomy" id="1389203"/>
    <lineage>
        <taxon>Eukaryota</taxon>
        <taxon>Fungi</taxon>
        <taxon>Dikarya</taxon>
        <taxon>Basidiomycota</taxon>
        <taxon>Pucciniomycotina</taxon>
        <taxon>Pucciniomycetes</taxon>
        <taxon>Pucciniales</taxon>
        <taxon>Sphaerophragmiaceae</taxon>
        <taxon>Austropuccinia</taxon>
    </lineage>
</organism>
<dbReference type="AlphaFoldDB" id="A0A9Q3GSE5"/>
<reference evidence="1" key="1">
    <citation type="submission" date="2021-03" db="EMBL/GenBank/DDBJ databases">
        <title>Draft genome sequence of rust myrtle Austropuccinia psidii MF-1, a brazilian biotype.</title>
        <authorList>
            <person name="Quecine M.C."/>
            <person name="Pachon D.M.R."/>
            <person name="Bonatelli M.L."/>
            <person name="Correr F.H."/>
            <person name="Franceschini L.M."/>
            <person name="Leite T.F."/>
            <person name="Margarido G.R.A."/>
            <person name="Almeida C.A."/>
            <person name="Ferrarezi J.A."/>
            <person name="Labate C.A."/>
        </authorList>
    </citation>
    <scope>NUCLEOTIDE SEQUENCE</scope>
    <source>
        <strain evidence="1">MF-1</strain>
    </source>
</reference>
<dbReference type="OrthoDB" id="2505288at2759"/>
<dbReference type="PANTHER" id="PTHR15503:SF22">
    <property type="entry name" value="TRANSPOSON TY3-I GAG POLYPROTEIN"/>
    <property type="match status" value="1"/>
</dbReference>